<evidence type="ECO:0000256" key="3">
    <source>
        <dbReference type="ARBA" id="ARBA00022741"/>
    </source>
</evidence>
<keyword evidence="2" id="KW-0813">Transport</keyword>
<evidence type="ECO:0000313" key="8">
    <source>
        <dbReference type="Proteomes" id="UP000823868"/>
    </source>
</evidence>
<dbReference type="SUPFAM" id="SSF52540">
    <property type="entry name" value="P-loop containing nucleoside triphosphate hydrolases"/>
    <property type="match status" value="1"/>
</dbReference>
<feature type="region of interest" description="Disordered" evidence="5">
    <location>
        <begin position="309"/>
        <end position="338"/>
    </location>
</feature>
<evidence type="ECO:0000313" key="7">
    <source>
        <dbReference type="EMBL" id="HIY21592.1"/>
    </source>
</evidence>
<keyword evidence="3" id="KW-0547">Nucleotide-binding</keyword>
<dbReference type="Proteomes" id="UP000823868">
    <property type="component" value="Unassembled WGS sequence"/>
</dbReference>
<keyword evidence="4 7" id="KW-0067">ATP-binding</keyword>
<evidence type="ECO:0000256" key="4">
    <source>
        <dbReference type="ARBA" id="ARBA00022840"/>
    </source>
</evidence>
<dbReference type="PROSITE" id="PS50893">
    <property type="entry name" value="ABC_TRANSPORTER_2"/>
    <property type="match status" value="1"/>
</dbReference>
<gene>
    <name evidence="7" type="ORF">H9841_06815</name>
</gene>
<dbReference type="Pfam" id="PF00005">
    <property type="entry name" value="ABC_tran"/>
    <property type="match status" value="1"/>
</dbReference>
<sequence>MIEVRSLVKRYGSHLAVDHLDFTVEDGQIFGFLGPNGAGKSTTMNIMTGYMGATEGDVLLDGHSITDEPEPVKRSIGYLPEQPPLYTDMTVEEYLLFAAALKKVPRGQRGEQVDQVMEMTGTFSVRGRLIRNLSKGYKQRVGLRQALLGFPKVLILDEPTVGLDPKQILEIRTLVRELSQKHTVILSSHILSEIQEMCDHLLIIHHGKKVAAGAPDQLERELAGPPALELTLRGGAEEAIRVLGSLSGCTALTPQPCREEGCCALRLEQAPGADLREAVFTRCAQEGLPLLELRRNAITLEDLFLQLTADDAQQTPPEEEPAPDVPEEADGETEEDLP</sequence>
<organism evidence="7 8">
    <name type="scientific">Candidatus Flavonifractor merdigallinarum</name>
    <dbReference type="NCBI Taxonomy" id="2838589"/>
    <lineage>
        <taxon>Bacteria</taxon>
        <taxon>Bacillati</taxon>
        <taxon>Bacillota</taxon>
        <taxon>Clostridia</taxon>
        <taxon>Eubacteriales</taxon>
        <taxon>Oscillospiraceae</taxon>
        <taxon>Flavonifractor</taxon>
    </lineage>
</organism>
<accession>A0A9D1Y915</accession>
<evidence type="ECO:0000256" key="1">
    <source>
        <dbReference type="ARBA" id="ARBA00005417"/>
    </source>
</evidence>
<dbReference type="AlphaFoldDB" id="A0A9D1Y915"/>
<dbReference type="InterPro" id="IPR003439">
    <property type="entry name" value="ABC_transporter-like_ATP-bd"/>
</dbReference>
<evidence type="ECO:0000256" key="2">
    <source>
        <dbReference type="ARBA" id="ARBA00022448"/>
    </source>
</evidence>
<dbReference type="GO" id="GO:0005524">
    <property type="term" value="F:ATP binding"/>
    <property type="evidence" value="ECO:0007669"/>
    <property type="project" value="UniProtKB-KW"/>
</dbReference>
<feature type="compositionally biased region" description="Acidic residues" evidence="5">
    <location>
        <begin position="317"/>
        <end position="338"/>
    </location>
</feature>
<dbReference type="InterPro" id="IPR027417">
    <property type="entry name" value="P-loop_NTPase"/>
</dbReference>
<dbReference type="GO" id="GO:0016887">
    <property type="term" value="F:ATP hydrolysis activity"/>
    <property type="evidence" value="ECO:0007669"/>
    <property type="project" value="InterPro"/>
</dbReference>
<dbReference type="EMBL" id="DXDX01000125">
    <property type="protein sequence ID" value="HIY21592.1"/>
    <property type="molecule type" value="Genomic_DNA"/>
</dbReference>
<comment type="caution">
    <text evidence="7">The sequence shown here is derived from an EMBL/GenBank/DDBJ whole genome shotgun (WGS) entry which is preliminary data.</text>
</comment>
<feature type="domain" description="ABC transporter" evidence="6">
    <location>
        <begin position="2"/>
        <end position="231"/>
    </location>
</feature>
<protein>
    <submittedName>
        <fullName evidence="7">ABC transporter ATP-binding protein</fullName>
    </submittedName>
</protein>
<dbReference type="SMART" id="SM00382">
    <property type="entry name" value="AAA"/>
    <property type="match status" value="1"/>
</dbReference>
<name>A0A9D1Y915_9FIRM</name>
<reference evidence="7" key="1">
    <citation type="journal article" date="2021" name="PeerJ">
        <title>Extensive microbial diversity within the chicken gut microbiome revealed by metagenomics and culture.</title>
        <authorList>
            <person name="Gilroy R."/>
            <person name="Ravi A."/>
            <person name="Getino M."/>
            <person name="Pursley I."/>
            <person name="Horton D.L."/>
            <person name="Alikhan N.F."/>
            <person name="Baker D."/>
            <person name="Gharbi K."/>
            <person name="Hall N."/>
            <person name="Watson M."/>
            <person name="Adriaenssens E.M."/>
            <person name="Foster-Nyarko E."/>
            <person name="Jarju S."/>
            <person name="Secka A."/>
            <person name="Antonio M."/>
            <person name="Oren A."/>
            <person name="Chaudhuri R.R."/>
            <person name="La Ragione R."/>
            <person name="Hildebrand F."/>
            <person name="Pallen M.J."/>
        </authorList>
    </citation>
    <scope>NUCLEOTIDE SEQUENCE</scope>
    <source>
        <strain evidence="7">ChiBcec16_6824</strain>
    </source>
</reference>
<proteinExistence type="inferred from homology"/>
<dbReference type="PANTHER" id="PTHR43335">
    <property type="entry name" value="ABC TRANSPORTER, ATP-BINDING PROTEIN"/>
    <property type="match status" value="1"/>
</dbReference>
<evidence type="ECO:0000256" key="5">
    <source>
        <dbReference type="SAM" id="MobiDB-lite"/>
    </source>
</evidence>
<dbReference type="Gene3D" id="3.40.50.300">
    <property type="entry name" value="P-loop containing nucleotide triphosphate hydrolases"/>
    <property type="match status" value="1"/>
</dbReference>
<reference evidence="7" key="2">
    <citation type="submission" date="2021-04" db="EMBL/GenBank/DDBJ databases">
        <authorList>
            <person name="Gilroy R."/>
        </authorList>
    </citation>
    <scope>NUCLEOTIDE SEQUENCE</scope>
    <source>
        <strain evidence="7">ChiBcec16_6824</strain>
    </source>
</reference>
<dbReference type="CDD" id="cd03230">
    <property type="entry name" value="ABC_DR_subfamily_A"/>
    <property type="match status" value="1"/>
</dbReference>
<dbReference type="InterPro" id="IPR003593">
    <property type="entry name" value="AAA+_ATPase"/>
</dbReference>
<evidence type="ECO:0000259" key="6">
    <source>
        <dbReference type="PROSITE" id="PS50893"/>
    </source>
</evidence>
<comment type="similarity">
    <text evidence="1">Belongs to the ABC transporter superfamily.</text>
</comment>
<dbReference type="PANTHER" id="PTHR43335:SF4">
    <property type="entry name" value="ABC TRANSPORTER, ATP-BINDING PROTEIN"/>
    <property type="match status" value="1"/>
</dbReference>